<gene>
    <name evidence="1" type="ORF">ABOD76_15670</name>
</gene>
<dbReference type="Gene3D" id="2.60.130.10">
    <property type="entry name" value="Aromatic compound dioxygenase"/>
    <property type="match status" value="1"/>
</dbReference>
<sequence>MSDHHDHHDDPFHDLGLRADASMMLHSPLDRRRVLALGLLGLGTLVGCGAAASSASAAGTGTAACPAPIPSETAGPYPADGSVASGQSVNVLTRSGIVRRDIRTSLGTGHTAAGVPLTVVLNLVNTAASCAPLSGYAVYIWHCTQDGQYSLYSQDAVAEDYLRGVQTSGADGTVTFQTVFPGCYAGRWPHIHFEVYPSLSRATSAASRIQASQLALPQAACQKVYAQSGYEASVRNLSQSSLATDNVFSDGATLQTPTMTGSVRAGYTATLTVGLAR</sequence>
<name>A0AAU7U8L7_9DEIO</name>
<dbReference type="EMBL" id="CP158299">
    <property type="protein sequence ID" value="XBV84867.1"/>
    <property type="molecule type" value="Genomic_DNA"/>
</dbReference>
<dbReference type="GO" id="GO:0016702">
    <property type="term" value="F:oxidoreductase activity, acting on single donors with incorporation of molecular oxygen, incorporation of two atoms of oxygen"/>
    <property type="evidence" value="ECO:0007669"/>
    <property type="project" value="InterPro"/>
</dbReference>
<dbReference type="PANTHER" id="PTHR34315">
    <property type="match status" value="1"/>
</dbReference>
<protein>
    <submittedName>
        <fullName evidence="1">Intradiol ring-cleavage dioxygenase</fullName>
    </submittedName>
</protein>
<reference evidence="1" key="1">
    <citation type="submission" date="2024-06" db="EMBL/GenBank/DDBJ databases">
        <title>Draft Genome Sequence of Deinococcus sonorensis Type Strain KR-87, a Biofilm Producing Representative of the Genus Deinococcus.</title>
        <authorList>
            <person name="Boren L.S."/>
            <person name="Grosso R.A."/>
            <person name="Hugenberg-Cox A.N."/>
            <person name="Hill J.T.E."/>
            <person name="Albert C.M."/>
            <person name="Tuohy J.M."/>
        </authorList>
    </citation>
    <scope>NUCLEOTIDE SEQUENCE</scope>
    <source>
        <strain evidence="1">KR-87</strain>
    </source>
</reference>
<keyword evidence="1" id="KW-0560">Oxidoreductase</keyword>
<accession>A0AAU7U8L7</accession>
<proteinExistence type="predicted"/>
<evidence type="ECO:0000313" key="1">
    <source>
        <dbReference type="EMBL" id="XBV84867.1"/>
    </source>
</evidence>
<keyword evidence="1" id="KW-0223">Dioxygenase</keyword>
<organism evidence="1">
    <name type="scientific">Deinococcus sonorensis KR-87</name>
    <dbReference type="NCBI Taxonomy" id="694439"/>
    <lineage>
        <taxon>Bacteria</taxon>
        <taxon>Thermotogati</taxon>
        <taxon>Deinococcota</taxon>
        <taxon>Deinococci</taxon>
        <taxon>Deinococcales</taxon>
        <taxon>Deinococcaceae</taxon>
        <taxon>Deinococcus</taxon>
    </lineage>
</organism>
<dbReference type="InterPro" id="IPR015889">
    <property type="entry name" value="Intradiol_dOase_core"/>
</dbReference>
<dbReference type="PANTHER" id="PTHR34315:SF1">
    <property type="entry name" value="INTRADIOL RING-CLEAVAGE DIOXYGENASES DOMAIN-CONTAINING PROTEIN-RELATED"/>
    <property type="match status" value="1"/>
</dbReference>
<dbReference type="RefSeq" id="WP_350242904.1">
    <property type="nucleotide sequence ID" value="NZ_CP158299.1"/>
</dbReference>
<dbReference type="InterPro" id="IPR006311">
    <property type="entry name" value="TAT_signal"/>
</dbReference>
<dbReference type="GO" id="GO:0005506">
    <property type="term" value="F:iron ion binding"/>
    <property type="evidence" value="ECO:0007669"/>
    <property type="project" value="InterPro"/>
</dbReference>
<dbReference type="PROSITE" id="PS51318">
    <property type="entry name" value="TAT"/>
    <property type="match status" value="1"/>
</dbReference>
<dbReference type="AlphaFoldDB" id="A0AAU7U8L7"/>
<dbReference type="KEGG" id="dsc:ABOD76_15670"/>
<dbReference type="SUPFAM" id="SSF49482">
    <property type="entry name" value="Aromatic compound dioxygenase"/>
    <property type="match status" value="1"/>
</dbReference>